<evidence type="ECO:0000256" key="1">
    <source>
        <dbReference type="ARBA" id="ARBA00022553"/>
    </source>
</evidence>
<keyword evidence="3" id="KW-0067">ATP-binding</keyword>
<dbReference type="PROSITE" id="PS00675">
    <property type="entry name" value="SIGMA54_INTERACT_1"/>
    <property type="match status" value="1"/>
</dbReference>
<dbReference type="InterPro" id="IPR003593">
    <property type="entry name" value="AAA+_ATPase"/>
</dbReference>
<dbReference type="SMART" id="SM00382">
    <property type="entry name" value="AAA"/>
    <property type="match status" value="1"/>
</dbReference>
<evidence type="ECO:0000256" key="4">
    <source>
        <dbReference type="ARBA" id="ARBA00023012"/>
    </source>
</evidence>
<evidence type="ECO:0000256" key="2">
    <source>
        <dbReference type="ARBA" id="ARBA00022741"/>
    </source>
</evidence>
<dbReference type="FunFam" id="3.40.50.2300:FF:000018">
    <property type="entry name" value="DNA-binding transcriptional regulator NtrC"/>
    <property type="match status" value="1"/>
</dbReference>
<dbReference type="Pfam" id="PF00158">
    <property type="entry name" value="Sigma54_activat"/>
    <property type="match status" value="1"/>
</dbReference>
<dbReference type="InterPro" id="IPR025662">
    <property type="entry name" value="Sigma_54_int_dom_ATP-bd_1"/>
</dbReference>
<dbReference type="PROSITE" id="PS50110">
    <property type="entry name" value="RESPONSE_REGULATORY"/>
    <property type="match status" value="1"/>
</dbReference>
<dbReference type="Pfam" id="PF25601">
    <property type="entry name" value="AAA_lid_14"/>
    <property type="match status" value="1"/>
</dbReference>
<evidence type="ECO:0000259" key="9">
    <source>
        <dbReference type="PROSITE" id="PS50110"/>
    </source>
</evidence>
<dbReference type="PROSITE" id="PS00688">
    <property type="entry name" value="SIGMA54_INTERACT_3"/>
    <property type="match status" value="1"/>
</dbReference>
<dbReference type="CDD" id="cd00009">
    <property type="entry name" value="AAA"/>
    <property type="match status" value="1"/>
</dbReference>
<accession>A0A075WYK6</accession>
<dbReference type="Gene3D" id="1.10.10.60">
    <property type="entry name" value="Homeodomain-like"/>
    <property type="match status" value="1"/>
</dbReference>
<organism evidence="10 11">
    <name type="scientific">Thermodesulfobacterium commune DSM 2178</name>
    <dbReference type="NCBI Taxonomy" id="289377"/>
    <lineage>
        <taxon>Bacteria</taxon>
        <taxon>Pseudomonadati</taxon>
        <taxon>Thermodesulfobacteriota</taxon>
        <taxon>Thermodesulfobacteria</taxon>
        <taxon>Thermodesulfobacteriales</taxon>
        <taxon>Thermodesulfobacteriaceae</taxon>
        <taxon>Thermodesulfobacterium</taxon>
    </lineage>
</organism>
<dbReference type="InterPro" id="IPR011006">
    <property type="entry name" value="CheY-like_superfamily"/>
</dbReference>
<dbReference type="FunFam" id="3.40.50.300:FF:000006">
    <property type="entry name" value="DNA-binding transcriptional regulator NtrC"/>
    <property type="match status" value="1"/>
</dbReference>
<dbReference type="GO" id="GO:0006355">
    <property type="term" value="P:regulation of DNA-templated transcription"/>
    <property type="evidence" value="ECO:0007669"/>
    <property type="project" value="InterPro"/>
</dbReference>
<dbReference type="GO" id="GO:0005524">
    <property type="term" value="F:ATP binding"/>
    <property type="evidence" value="ECO:0007669"/>
    <property type="project" value="UniProtKB-KW"/>
</dbReference>
<evidence type="ECO:0000259" key="8">
    <source>
        <dbReference type="PROSITE" id="PS50045"/>
    </source>
</evidence>
<dbReference type="SUPFAM" id="SSF52172">
    <property type="entry name" value="CheY-like"/>
    <property type="match status" value="1"/>
</dbReference>
<dbReference type="Gene3D" id="3.40.50.300">
    <property type="entry name" value="P-loop containing nucleotide triphosphate hydrolases"/>
    <property type="match status" value="1"/>
</dbReference>
<feature type="domain" description="Response regulatory" evidence="9">
    <location>
        <begin position="3"/>
        <end position="117"/>
    </location>
</feature>
<evidence type="ECO:0000256" key="3">
    <source>
        <dbReference type="ARBA" id="ARBA00022840"/>
    </source>
</evidence>
<dbReference type="GO" id="GO:0043565">
    <property type="term" value="F:sequence-specific DNA binding"/>
    <property type="evidence" value="ECO:0007669"/>
    <property type="project" value="InterPro"/>
</dbReference>
<keyword evidence="4" id="KW-0902">Two-component regulatory system</keyword>
<evidence type="ECO:0000256" key="7">
    <source>
        <dbReference type="PROSITE-ProRule" id="PRU00169"/>
    </source>
</evidence>
<dbReference type="InterPro" id="IPR009057">
    <property type="entry name" value="Homeodomain-like_sf"/>
</dbReference>
<dbReference type="PROSITE" id="PS50045">
    <property type="entry name" value="SIGMA54_INTERACT_4"/>
    <property type="match status" value="1"/>
</dbReference>
<dbReference type="Pfam" id="PF02954">
    <property type="entry name" value="HTH_8"/>
    <property type="match status" value="1"/>
</dbReference>
<dbReference type="InterPro" id="IPR002197">
    <property type="entry name" value="HTH_Fis"/>
</dbReference>
<proteinExistence type="predicted"/>
<dbReference type="SMART" id="SM00448">
    <property type="entry name" value="REC"/>
    <property type="match status" value="1"/>
</dbReference>
<dbReference type="InterPro" id="IPR058031">
    <property type="entry name" value="AAA_lid_NorR"/>
</dbReference>
<dbReference type="GO" id="GO:0000160">
    <property type="term" value="P:phosphorelay signal transduction system"/>
    <property type="evidence" value="ECO:0007669"/>
    <property type="project" value="UniProtKB-KW"/>
</dbReference>
<dbReference type="eggNOG" id="COG2204">
    <property type="taxonomic scope" value="Bacteria"/>
</dbReference>
<keyword evidence="5" id="KW-0805">Transcription regulation</keyword>
<name>A0A075WYK6_9BACT</name>
<feature type="modified residue" description="4-aspartylphosphate" evidence="7">
    <location>
        <position position="52"/>
    </location>
</feature>
<dbReference type="OrthoDB" id="9767722at2"/>
<dbReference type="PANTHER" id="PTHR32071">
    <property type="entry name" value="TRANSCRIPTIONAL REGULATORY PROTEIN"/>
    <property type="match status" value="1"/>
</dbReference>
<dbReference type="InterPro" id="IPR002078">
    <property type="entry name" value="Sigma_54_int"/>
</dbReference>
<dbReference type="RefSeq" id="WP_038062735.1">
    <property type="nucleotide sequence ID" value="NZ_CP008796.1"/>
</dbReference>
<dbReference type="STRING" id="289377.HL41_02290"/>
<dbReference type="PaxDb" id="289377-HL41_02290"/>
<dbReference type="InterPro" id="IPR027417">
    <property type="entry name" value="P-loop_NTPase"/>
</dbReference>
<dbReference type="KEGG" id="tcm:HL41_02290"/>
<keyword evidence="1 7" id="KW-0597">Phosphoprotein</keyword>
<dbReference type="CDD" id="cd17550">
    <property type="entry name" value="REC_NtrX-like"/>
    <property type="match status" value="1"/>
</dbReference>
<evidence type="ECO:0000313" key="10">
    <source>
        <dbReference type="EMBL" id="AIH03717.1"/>
    </source>
</evidence>
<keyword evidence="11" id="KW-1185">Reference proteome</keyword>
<dbReference type="SUPFAM" id="SSF46689">
    <property type="entry name" value="Homeodomain-like"/>
    <property type="match status" value="1"/>
</dbReference>
<dbReference type="HOGENOM" id="CLU_000445_0_6_0"/>
<evidence type="ECO:0000313" key="11">
    <source>
        <dbReference type="Proteomes" id="UP000028481"/>
    </source>
</evidence>
<dbReference type="EMBL" id="CP008796">
    <property type="protein sequence ID" value="AIH03717.1"/>
    <property type="molecule type" value="Genomic_DNA"/>
</dbReference>
<sequence length="459" mass="52793">MKEIWIVDDEIGILEVLEDILKDENYKVKTFLYAKDFLKEINLRPPDAVFLDLWLKDADGLEILATIKKLYPYLPVIVISGHGTIETAVKAIKMGAFDFIEKPLSYERIIVTLENALKVSSLEEENKRLREKLLGEVKLTGVSSAIESLREIIYKVAPTDTTVLILGESGVGKEVVAKLIHFYSNRAKEPFVEVNCAAIPDTLIEAELFGYERGAFTGAFTSKAGKLELANRGTLFLDEIGDMSLPSQAKILRVLQEKKFERLGGTRSIEVDVRIIAATNKDLRECIKKGSFREDLYYRLNAFPIYIPPLRERKEDIPVLVEEFLEEMSYKTASGRKYLKPDALSALMEYHWPGNVRELKNFIERLVILSNKREIGYEDLPEDFKSLLKRKDYFSSQDQPWFREKDFKSAKQLFEKEFIKRKLLEYGGNISHTAREIGIERAYLQKKIKELGIKEEVKE</sequence>
<dbReference type="Gene3D" id="1.10.8.60">
    <property type="match status" value="1"/>
</dbReference>
<dbReference type="PRINTS" id="PR01590">
    <property type="entry name" value="HTHFIS"/>
</dbReference>
<evidence type="ECO:0000256" key="6">
    <source>
        <dbReference type="ARBA" id="ARBA00023163"/>
    </source>
</evidence>
<keyword evidence="6" id="KW-0804">Transcription</keyword>
<dbReference type="PANTHER" id="PTHR32071:SF17">
    <property type="entry name" value="TRANSCRIPTIONAL REGULATOR (NTRC FAMILY)"/>
    <property type="match status" value="1"/>
</dbReference>
<dbReference type="InterPro" id="IPR001789">
    <property type="entry name" value="Sig_transdc_resp-reg_receiver"/>
</dbReference>
<dbReference type="AlphaFoldDB" id="A0A075WYK6"/>
<dbReference type="SUPFAM" id="SSF52540">
    <property type="entry name" value="P-loop containing nucleoside triphosphate hydrolases"/>
    <property type="match status" value="1"/>
</dbReference>
<reference evidence="10 11" key="1">
    <citation type="journal article" date="2015" name="Genome Announc.">
        <title>Genome Sequence of a Sulfate-Reducing Thermophilic Bacterium, Thermodesulfobacterium commune DSM 2178T (Phylum Thermodesulfobacteria).</title>
        <authorList>
            <person name="Bhatnagar S."/>
            <person name="Badger J.H."/>
            <person name="Madupu R."/>
            <person name="Khouri H.M."/>
            <person name="O'Connor E.M."/>
            <person name="Robb F.T."/>
            <person name="Ward N.L."/>
            <person name="Eisen J.A."/>
        </authorList>
    </citation>
    <scope>NUCLEOTIDE SEQUENCE [LARGE SCALE GENOMIC DNA]</scope>
    <source>
        <strain evidence="10 11">DSM 2178</strain>
    </source>
</reference>
<dbReference type="InterPro" id="IPR025944">
    <property type="entry name" value="Sigma_54_int_dom_CS"/>
</dbReference>
<feature type="domain" description="Sigma-54 factor interaction" evidence="8">
    <location>
        <begin position="139"/>
        <end position="368"/>
    </location>
</feature>
<evidence type="ECO:0000256" key="5">
    <source>
        <dbReference type="ARBA" id="ARBA00023015"/>
    </source>
</evidence>
<protein>
    <submittedName>
        <fullName evidence="10">Fis family transcriptional regulator</fullName>
    </submittedName>
</protein>
<dbReference type="Proteomes" id="UP000028481">
    <property type="component" value="Chromosome"/>
</dbReference>
<dbReference type="Pfam" id="PF00072">
    <property type="entry name" value="Response_reg"/>
    <property type="match status" value="1"/>
</dbReference>
<gene>
    <name evidence="10" type="ORF">HL41_02290</name>
</gene>
<dbReference type="Gene3D" id="3.40.50.2300">
    <property type="match status" value="1"/>
</dbReference>
<keyword evidence="2" id="KW-0547">Nucleotide-binding</keyword>